<feature type="region of interest" description="Disordered" evidence="1">
    <location>
        <begin position="1"/>
        <end position="31"/>
    </location>
</feature>
<feature type="region of interest" description="Disordered" evidence="1">
    <location>
        <begin position="71"/>
        <end position="109"/>
    </location>
</feature>
<feature type="compositionally biased region" description="Basic and acidic residues" evidence="1">
    <location>
        <begin position="83"/>
        <end position="109"/>
    </location>
</feature>
<keyword evidence="3" id="KW-1185">Reference proteome</keyword>
<protein>
    <submittedName>
        <fullName evidence="2">Uncharacterized protein</fullName>
    </submittedName>
</protein>
<dbReference type="Proteomes" id="UP000585474">
    <property type="component" value="Unassembled WGS sequence"/>
</dbReference>
<gene>
    <name evidence="2" type="ORF">Acr_23g0011060</name>
</gene>
<feature type="compositionally biased region" description="Low complexity" evidence="1">
    <location>
        <begin position="1"/>
        <end position="21"/>
    </location>
</feature>
<dbReference type="AlphaFoldDB" id="A0A7J0GPK8"/>
<name>A0A7J0GPK8_9ERIC</name>
<evidence type="ECO:0000256" key="1">
    <source>
        <dbReference type="SAM" id="MobiDB-lite"/>
    </source>
</evidence>
<dbReference type="EMBL" id="BJWL01000023">
    <property type="protein sequence ID" value="GFZ12721.1"/>
    <property type="molecule type" value="Genomic_DNA"/>
</dbReference>
<accession>A0A7J0GPK8</accession>
<evidence type="ECO:0000313" key="3">
    <source>
        <dbReference type="Proteomes" id="UP000585474"/>
    </source>
</evidence>
<proteinExistence type="predicted"/>
<sequence length="109" mass="12368">MPYSAPQALLPAAPQHAQYQPPHRRNEDNELRTKVTSIEQQQNPKPANCIDETHEQVQAIMTLRSGKEIDKTIAPKRIIQGGEKSKDLGGESERQKNEEKRKEIKGQET</sequence>
<evidence type="ECO:0000313" key="2">
    <source>
        <dbReference type="EMBL" id="GFZ12721.1"/>
    </source>
</evidence>
<reference evidence="2 3" key="1">
    <citation type="submission" date="2019-07" db="EMBL/GenBank/DDBJ databases">
        <title>De Novo Assembly of kiwifruit Actinidia rufa.</title>
        <authorList>
            <person name="Sugita-Konishi S."/>
            <person name="Sato K."/>
            <person name="Mori E."/>
            <person name="Abe Y."/>
            <person name="Kisaki G."/>
            <person name="Hamano K."/>
            <person name="Suezawa K."/>
            <person name="Otani M."/>
            <person name="Fukuda T."/>
            <person name="Manabe T."/>
            <person name="Gomi K."/>
            <person name="Tabuchi M."/>
            <person name="Akimitsu K."/>
            <person name="Kataoka I."/>
        </authorList>
    </citation>
    <scope>NUCLEOTIDE SEQUENCE [LARGE SCALE GENOMIC DNA]</scope>
    <source>
        <strain evidence="3">cv. Fuchu</strain>
    </source>
</reference>
<organism evidence="2 3">
    <name type="scientific">Actinidia rufa</name>
    <dbReference type="NCBI Taxonomy" id="165716"/>
    <lineage>
        <taxon>Eukaryota</taxon>
        <taxon>Viridiplantae</taxon>
        <taxon>Streptophyta</taxon>
        <taxon>Embryophyta</taxon>
        <taxon>Tracheophyta</taxon>
        <taxon>Spermatophyta</taxon>
        <taxon>Magnoliopsida</taxon>
        <taxon>eudicotyledons</taxon>
        <taxon>Gunneridae</taxon>
        <taxon>Pentapetalae</taxon>
        <taxon>asterids</taxon>
        <taxon>Ericales</taxon>
        <taxon>Actinidiaceae</taxon>
        <taxon>Actinidia</taxon>
    </lineage>
</organism>
<comment type="caution">
    <text evidence="2">The sequence shown here is derived from an EMBL/GenBank/DDBJ whole genome shotgun (WGS) entry which is preliminary data.</text>
</comment>